<dbReference type="AlphaFoldDB" id="A0A1Y0HQU7"/>
<evidence type="ECO:0000313" key="2">
    <source>
        <dbReference type="EMBL" id="ARU50320.1"/>
    </source>
</evidence>
<proteinExistence type="predicted"/>
<name>A0A1Y0HQU7_CELCE</name>
<evidence type="ECO:0000259" key="1">
    <source>
        <dbReference type="Pfam" id="PF12680"/>
    </source>
</evidence>
<dbReference type="Pfam" id="PF12680">
    <property type="entry name" value="SnoaL_2"/>
    <property type="match status" value="1"/>
</dbReference>
<accession>A0A1Y0HQU7</accession>
<dbReference type="Gene3D" id="3.10.450.50">
    <property type="match status" value="1"/>
</dbReference>
<dbReference type="OrthoDB" id="9808719at2"/>
<reference evidence="2 3" key="1">
    <citation type="submission" date="2017-05" db="EMBL/GenBank/DDBJ databases">
        <authorList>
            <person name="Song R."/>
            <person name="Chenine A.L."/>
            <person name="Ruprecht R.M."/>
        </authorList>
    </citation>
    <scope>NUCLEOTIDE SEQUENCE [LARGE SCALE GENOMIC DNA]</scope>
    <source>
        <strain evidence="2 3">PSBB019</strain>
    </source>
</reference>
<evidence type="ECO:0000313" key="3">
    <source>
        <dbReference type="Proteomes" id="UP000196228"/>
    </source>
</evidence>
<dbReference type="InterPro" id="IPR032710">
    <property type="entry name" value="NTF2-like_dom_sf"/>
</dbReference>
<dbReference type="SUPFAM" id="SSF54427">
    <property type="entry name" value="NTF2-like"/>
    <property type="match status" value="1"/>
</dbReference>
<dbReference type="KEGG" id="cceu:CBR64_01140"/>
<dbReference type="EMBL" id="CP021383">
    <property type="protein sequence ID" value="ARU50320.1"/>
    <property type="molecule type" value="Genomic_DNA"/>
</dbReference>
<dbReference type="InterPro" id="IPR037401">
    <property type="entry name" value="SnoaL-like"/>
</dbReference>
<protein>
    <recommendedName>
        <fullName evidence="1">SnoaL-like domain-containing protein</fullName>
    </recommendedName>
</protein>
<dbReference type="Proteomes" id="UP000196228">
    <property type="component" value="Chromosome"/>
</dbReference>
<feature type="domain" description="SnoaL-like" evidence="1">
    <location>
        <begin position="12"/>
        <end position="113"/>
    </location>
</feature>
<dbReference type="RefSeq" id="WP_087469402.1">
    <property type="nucleotide sequence ID" value="NZ_CP021383.1"/>
</dbReference>
<gene>
    <name evidence="2" type="ORF">CBR64_01140</name>
</gene>
<sequence length="131" mass="14454">MTETTTRTATAVERYLEFWNTADAAGRDRLACEAFSRDVEHVAPVARAEGCDAVLAFATELLTHVAGHRFEARSEPDLHDDRLRLRWRAVAPDGSEFATGTDVLHVRPDGLVSSVTTFLDRAPDGFAAHHH</sequence>
<organism evidence="2 3">
    <name type="scientific">Cellulosimicrobium cellulans</name>
    <name type="common">Arthrobacter luteus</name>
    <dbReference type="NCBI Taxonomy" id="1710"/>
    <lineage>
        <taxon>Bacteria</taxon>
        <taxon>Bacillati</taxon>
        <taxon>Actinomycetota</taxon>
        <taxon>Actinomycetes</taxon>
        <taxon>Micrococcales</taxon>
        <taxon>Promicromonosporaceae</taxon>
        <taxon>Cellulosimicrobium</taxon>
    </lineage>
</organism>